<keyword evidence="2" id="KW-0936">Ethylene signaling pathway</keyword>
<dbReference type="SMART" id="SM00380">
    <property type="entry name" value="AP2"/>
    <property type="match status" value="1"/>
</dbReference>
<evidence type="ECO:0000256" key="5">
    <source>
        <dbReference type="ARBA" id="ARBA00023125"/>
    </source>
</evidence>
<dbReference type="PANTHER" id="PTHR31190:SF499">
    <property type="entry name" value="ETHYLENE-RESPONSIVE TRANSCRIPTION FACTOR ERF105"/>
    <property type="match status" value="1"/>
</dbReference>
<dbReference type="GO" id="GO:0005634">
    <property type="term" value="C:nucleus"/>
    <property type="evidence" value="ECO:0007669"/>
    <property type="project" value="UniProtKB-SubCell"/>
</dbReference>
<name>A0AAV6YBU1_9LAMI</name>
<feature type="region of interest" description="Disordered" evidence="9">
    <location>
        <begin position="192"/>
        <end position="222"/>
    </location>
</feature>
<dbReference type="AlphaFoldDB" id="A0AAV6YBU1"/>
<evidence type="ECO:0000256" key="7">
    <source>
        <dbReference type="ARBA" id="ARBA00023163"/>
    </source>
</evidence>
<dbReference type="InterPro" id="IPR036955">
    <property type="entry name" value="AP2/ERF_dom_sf"/>
</dbReference>
<dbReference type="Gene3D" id="3.30.730.10">
    <property type="entry name" value="AP2/ERF domain"/>
    <property type="match status" value="1"/>
</dbReference>
<dbReference type="InterPro" id="IPR001471">
    <property type="entry name" value="AP2/ERF_dom"/>
</dbReference>
<evidence type="ECO:0000256" key="4">
    <source>
        <dbReference type="ARBA" id="ARBA00023015"/>
    </source>
</evidence>
<keyword evidence="5" id="KW-0238">DNA-binding</keyword>
<comment type="caution">
    <text evidence="11">The sequence shown here is derived from an EMBL/GenBank/DDBJ whole genome shotgun (WGS) entry which is preliminary data.</text>
</comment>
<dbReference type="GO" id="GO:0003700">
    <property type="term" value="F:DNA-binding transcription factor activity"/>
    <property type="evidence" value="ECO:0007669"/>
    <property type="project" value="InterPro"/>
</dbReference>
<keyword evidence="8" id="KW-0539">Nucleus</keyword>
<evidence type="ECO:0000256" key="8">
    <source>
        <dbReference type="ARBA" id="ARBA00023242"/>
    </source>
</evidence>
<keyword evidence="6" id="KW-0010">Activator</keyword>
<evidence type="ECO:0000259" key="10">
    <source>
        <dbReference type="PROSITE" id="PS51032"/>
    </source>
</evidence>
<keyword evidence="12" id="KW-1185">Reference proteome</keyword>
<dbReference type="GO" id="GO:0006952">
    <property type="term" value="P:defense response"/>
    <property type="evidence" value="ECO:0007669"/>
    <property type="project" value="UniProtKB-KW"/>
</dbReference>
<organism evidence="11 12">
    <name type="scientific">Buddleja alternifolia</name>
    <dbReference type="NCBI Taxonomy" id="168488"/>
    <lineage>
        <taxon>Eukaryota</taxon>
        <taxon>Viridiplantae</taxon>
        <taxon>Streptophyta</taxon>
        <taxon>Embryophyta</taxon>
        <taxon>Tracheophyta</taxon>
        <taxon>Spermatophyta</taxon>
        <taxon>Magnoliopsida</taxon>
        <taxon>eudicotyledons</taxon>
        <taxon>Gunneridae</taxon>
        <taxon>Pentapetalae</taxon>
        <taxon>asterids</taxon>
        <taxon>lamiids</taxon>
        <taxon>Lamiales</taxon>
        <taxon>Scrophulariaceae</taxon>
        <taxon>Buddlejeae</taxon>
        <taxon>Buddleja</taxon>
    </lineage>
</organism>
<accession>A0AAV6YBU1</accession>
<dbReference type="GO" id="GO:0000976">
    <property type="term" value="F:transcription cis-regulatory region binding"/>
    <property type="evidence" value="ECO:0007669"/>
    <property type="project" value="UniProtKB-ARBA"/>
</dbReference>
<reference evidence="11" key="1">
    <citation type="submission" date="2019-10" db="EMBL/GenBank/DDBJ databases">
        <authorList>
            <person name="Zhang R."/>
            <person name="Pan Y."/>
            <person name="Wang J."/>
            <person name="Ma R."/>
            <person name="Yu S."/>
        </authorList>
    </citation>
    <scope>NUCLEOTIDE SEQUENCE</scope>
    <source>
        <strain evidence="11">LA-IB0</strain>
        <tissue evidence="11">Leaf</tissue>
    </source>
</reference>
<protein>
    <recommendedName>
        <fullName evidence="10">AP2/ERF domain-containing protein</fullName>
    </recommendedName>
</protein>
<keyword evidence="7" id="KW-0804">Transcription</keyword>
<sequence>MTTSDESVTLEFIRRHLLEDLSSAESFFDNLNLCFLDLYSDDHKPIWSSGETDSPSSGSDSNQPDSPISHYFSFNTTDFSEFETKPRISSSSDSGTNNPSLSPTSQKPVKPEPECTGSIHGSDLSPEVVAVGRSYRGVRRRPWGKYAAEIRDPTRKGSRVWLGTYDTDLDAARAYDYAAFKMRGNKAILNFPMDAGKSTPPANSGRKRRRQRPSEDCAILSP</sequence>
<evidence type="ECO:0000256" key="2">
    <source>
        <dbReference type="ARBA" id="ARBA00022745"/>
    </source>
</evidence>
<feature type="domain" description="AP2/ERF" evidence="10">
    <location>
        <begin position="134"/>
        <end position="192"/>
    </location>
</feature>
<proteinExistence type="predicted"/>
<dbReference type="EMBL" id="WHWC01000001">
    <property type="protein sequence ID" value="KAG8390229.1"/>
    <property type="molecule type" value="Genomic_DNA"/>
</dbReference>
<evidence type="ECO:0000256" key="3">
    <source>
        <dbReference type="ARBA" id="ARBA00022821"/>
    </source>
</evidence>
<dbReference type="FunFam" id="3.30.730.10:FF:000001">
    <property type="entry name" value="Ethylene-responsive transcription factor 2"/>
    <property type="match status" value="1"/>
</dbReference>
<dbReference type="PROSITE" id="PS51032">
    <property type="entry name" value="AP2_ERF"/>
    <property type="match status" value="1"/>
</dbReference>
<evidence type="ECO:0000256" key="1">
    <source>
        <dbReference type="ARBA" id="ARBA00004123"/>
    </source>
</evidence>
<dbReference type="InterPro" id="IPR044808">
    <property type="entry name" value="ERF_plant"/>
</dbReference>
<evidence type="ECO:0000256" key="9">
    <source>
        <dbReference type="SAM" id="MobiDB-lite"/>
    </source>
</evidence>
<gene>
    <name evidence="11" type="ORF">BUALT_Bualt01G0062100</name>
</gene>
<dbReference type="PRINTS" id="PR00367">
    <property type="entry name" value="ETHRSPELEMNT"/>
</dbReference>
<feature type="compositionally biased region" description="Low complexity" evidence="9">
    <location>
        <begin position="48"/>
        <end position="67"/>
    </location>
</feature>
<feature type="region of interest" description="Disordered" evidence="9">
    <location>
        <begin position="46"/>
        <end position="123"/>
    </location>
</feature>
<dbReference type="GO" id="GO:0009873">
    <property type="term" value="P:ethylene-activated signaling pathway"/>
    <property type="evidence" value="ECO:0007669"/>
    <property type="project" value="UniProtKB-KW"/>
</dbReference>
<dbReference type="SUPFAM" id="SSF54171">
    <property type="entry name" value="DNA-binding domain"/>
    <property type="match status" value="1"/>
</dbReference>
<keyword evidence="3" id="KW-0611">Plant defense</keyword>
<dbReference type="CDD" id="cd00018">
    <property type="entry name" value="AP2"/>
    <property type="match status" value="1"/>
</dbReference>
<dbReference type="PANTHER" id="PTHR31190">
    <property type="entry name" value="DNA-BINDING DOMAIN"/>
    <property type="match status" value="1"/>
</dbReference>
<dbReference type="InterPro" id="IPR016177">
    <property type="entry name" value="DNA-bd_dom_sf"/>
</dbReference>
<comment type="subcellular location">
    <subcellularLocation>
        <location evidence="1">Nucleus</location>
    </subcellularLocation>
</comment>
<evidence type="ECO:0000256" key="6">
    <source>
        <dbReference type="ARBA" id="ARBA00023159"/>
    </source>
</evidence>
<dbReference type="Proteomes" id="UP000826271">
    <property type="component" value="Unassembled WGS sequence"/>
</dbReference>
<evidence type="ECO:0000313" key="12">
    <source>
        <dbReference type="Proteomes" id="UP000826271"/>
    </source>
</evidence>
<evidence type="ECO:0000313" key="11">
    <source>
        <dbReference type="EMBL" id="KAG8390229.1"/>
    </source>
</evidence>
<feature type="compositionally biased region" description="Low complexity" evidence="9">
    <location>
        <begin position="89"/>
        <end position="102"/>
    </location>
</feature>
<dbReference type="Pfam" id="PF00847">
    <property type="entry name" value="AP2"/>
    <property type="match status" value="1"/>
</dbReference>
<keyword evidence="4" id="KW-0805">Transcription regulation</keyword>